<evidence type="ECO:0000256" key="1">
    <source>
        <dbReference type="SAM" id="MobiDB-lite"/>
    </source>
</evidence>
<feature type="non-terminal residue" evidence="3">
    <location>
        <position position="466"/>
    </location>
</feature>
<dbReference type="STRING" id="22663.A0A2I0KHM4"/>
<evidence type="ECO:0000313" key="4">
    <source>
        <dbReference type="Proteomes" id="UP000233551"/>
    </source>
</evidence>
<dbReference type="CDD" id="cd00303">
    <property type="entry name" value="retropepsin_like"/>
    <property type="match status" value="1"/>
</dbReference>
<dbReference type="InterPro" id="IPR005162">
    <property type="entry name" value="Retrotrans_gag_dom"/>
</dbReference>
<keyword evidence="4" id="KW-1185">Reference proteome</keyword>
<accession>A0A2I0KHM4</accession>
<dbReference type="InterPro" id="IPR032567">
    <property type="entry name" value="RTL1-rel"/>
</dbReference>
<sequence length="466" mass="53314">MTQLQAGKPEPPSPSSAGLKVGHYSTTSRIGKLEFPRFGGDGVREWLYRCEQFFDVDETPDDIKLKLVVIHLEGRALQWHQSFMRFLGVDGKMVTWGEYVAALVSRFGEMGNDDPMADLKNLKQTGGVQDYLNEFDALLNKVTISEVDTLSHFLGGLKTEIQLSIRMFHPTTLNQTYSLAKLQESTYTALHKPVSSTPKLHNILSSNNYTPHQNVQPNTPKSHPTITHKNTQTTHHKGMGNGLLPLPTQIPQRNTTPLHTRPHKTLTQKEMDERRANNLCFWCEERFVPGHRCSRRRAFLIEVEAVEEELEGREEEELFHILVDSGSRHNFLNEEAGKKLGCHTELMPTMKVSVTNENELKCERVCKKFQWRMQGREYEADMLLFPLESYDIVLGMQWLSTLGDILWNFKDLQMKFAVGGKESMLQGNNSEELKTITKEQMEKLLHKKDQLIKAQLCTLELSCTSK</sequence>
<dbReference type="AlphaFoldDB" id="A0A2I0KHM4"/>
<dbReference type="PANTHER" id="PTHR15503:SF43">
    <property type="entry name" value="REVERSE TRANSCRIPTASE RNASE H-LIKE DOMAIN-CONTAINING PROTEIN"/>
    <property type="match status" value="1"/>
</dbReference>
<dbReference type="Pfam" id="PF03732">
    <property type="entry name" value="Retrotrans_gag"/>
    <property type="match status" value="1"/>
</dbReference>
<dbReference type="EMBL" id="PGOL01000582">
    <property type="protein sequence ID" value="PKI67810.1"/>
    <property type="molecule type" value="Genomic_DNA"/>
</dbReference>
<feature type="domain" description="Retrotransposon gag" evidence="2">
    <location>
        <begin position="66"/>
        <end position="158"/>
    </location>
</feature>
<reference evidence="3 4" key="1">
    <citation type="submission" date="2017-11" db="EMBL/GenBank/DDBJ databases">
        <title>De-novo sequencing of pomegranate (Punica granatum L.) genome.</title>
        <authorList>
            <person name="Akparov Z."/>
            <person name="Amiraslanov A."/>
            <person name="Hajiyeva S."/>
            <person name="Abbasov M."/>
            <person name="Kaur K."/>
            <person name="Hamwieh A."/>
            <person name="Solovyev V."/>
            <person name="Salamov A."/>
            <person name="Braich B."/>
            <person name="Kosarev P."/>
            <person name="Mahmoud A."/>
            <person name="Hajiyev E."/>
            <person name="Babayeva S."/>
            <person name="Izzatullayeva V."/>
            <person name="Mammadov A."/>
            <person name="Mammadov A."/>
            <person name="Sharifova S."/>
            <person name="Ojaghi J."/>
            <person name="Eynullazada K."/>
            <person name="Bayramov B."/>
            <person name="Abdulazimova A."/>
            <person name="Shahmuradov I."/>
        </authorList>
    </citation>
    <scope>NUCLEOTIDE SEQUENCE [LARGE SCALE GENOMIC DNA]</scope>
    <source>
        <strain evidence="4">cv. AG2017</strain>
        <tissue evidence="3">Leaf</tissue>
    </source>
</reference>
<evidence type="ECO:0000259" key="2">
    <source>
        <dbReference type="Pfam" id="PF03732"/>
    </source>
</evidence>
<dbReference type="Gene3D" id="2.40.70.10">
    <property type="entry name" value="Acid Proteases"/>
    <property type="match status" value="1"/>
</dbReference>
<dbReference type="Proteomes" id="UP000233551">
    <property type="component" value="Unassembled WGS sequence"/>
</dbReference>
<name>A0A2I0KHM4_PUNGR</name>
<dbReference type="SUPFAM" id="SSF50630">
    <property type="entry name" value="Acid proteases"/>
    <property type="match status" value="1"/>
</dbReference>
<proteinExistence type="predicted"/>
<dbReference type="Pfam" id="PF08284">
    <property type="entry name" value="RVP_2"/>
    <property type="match status" value="1"/>
</dbReference>
<organism evidence="3 4">
    <name type="scientific">Punica granatum</name>
    <name type="common">Pomegranate</name>
    <dbReference type="NCBI Taxonomy" id="22663"/>
    <lineage>
        <taxon>Eukaryota</taxon>
        <taxon>Viridiplantae</taxon>
        <taxon>Streptophyta</taxon>
        <taxon>Embryophyta</taxon>
        <taxon>Tracheophyta</taxon>
        <taxon>Spermatophyta</taxon>
        <taxon>Magnoliopsida</taxon>
        <taxon>eudicotyledons</taxon>
        <taxon>Gunneridae</taxon>
        <taxon>Pentapetalae</taxon>
        <taxon>rosids</taxon>
        <taxon>malvids</taxon>
        <taxon>Myrtales</taxon>
        <taxon>Lythraceae</taxon>
        <taxon>Punica</taxon>
    </lineage>
</organism>
<dbReference type="PANTHER" id="PTHR15503">
    <property type="entry name" value="LDOC1 RELATED"/>
    <property type="match status" value="1"/>
</dbReference>
<dbReference type="InterPro" id="IPR021109">
    <property type="entry name" value="Peptidase_aspartic_dom_sf"/>
</dbReference>
<gene>
    <name evidence="3" type="ORF">CRG98_011783</name>
</gene>
<feature type="region of interest" description="Disordered" evidence="1">
    <location>
        <begin position="1"/>
        <end position="22"/>
    </location>
</feature>
<comment type="caution">
    <text evidence="3">The sequence shown here is derived from an EMBL/GenBank/DDBJ whole genome shotgun (WGS) entry which is preliminary data.</text>
</comment>
<evidence type="ECO:0000313" key="3">
    <source>
        <dbReference type="EMBL" id="PKI67810.1"/>
    </source>
</evidence>
<protein>
    <recommendedName>
        <fullName evidence="2">Retrotransposon gag domain-containing protein</fullName>
    </recommendedName>
</protein>